<gene>
    <name evidence="1" type="ORF">ACFOGJ_00550</name>
</gene>
<dbReference type="EMBL" id="JBHRTR010000004">
    <property type="protein sequence ID" value="MFC3225698.1"/>
    <property type="molecule type" value="Genomic_DNA"/>
</dbReference>
<proteinExistence type="predicted"/>
<sequence length="155" mass="16429">MQLDAERAAFVASPVMIVIGTCDAELRPEIGRGLGARIAADGIVEIVLSGWQWPATLDNLRRTGQAAATFARPSDYVAYQVKGSAALRPADAADLAHAERYMAAIDAELQGLGLPQAVIAPWLVCRDPAVLRLTPARVFVQTPGAQAGRPLDATR</sequence>
<dbReference type="RefSeq" id="WP_379897431.1">
    <property type="nucleotide sequence ID" value="NZ_JBHRTR010000004.1"/>
</dbReference>
<reference evidence="2" key="1">
    <citation type="journal article" date="2019" name="Int. J. Syst. Evol. Microbiol.">
        <title>The Global Catalogue of Microorganisms (GCM) 10K type strain sequencing project: providing services to taxonomists for standard genome sequencing and annotation.</title>
        <authorList>
            <consortium name="The Broad Institute Genomics Platform"/>
            <consortium name="The Broad Institute Genome Sequencing Center for Infectious Disease"/>
            <person name="Wu L."/>
            <person name="Ma J."/>
        </authorList>
    </citation>
    <scope>NUCLEOTIDE SEQUENCE [LARGE SCALE GENOMIC DNA]</scope>
    <source>
        <strain evidence="2">KCTC 42964</strain>
    </source>
</reference>
<keyword evidence="2" id="KW-1185">Reference proteome</keyword>
<comment type="caution">
    <text evidence="1">The sequence shown here is derived from an EMBL/GenBank/DDBJ whole genome shotgun (WGS) entry which is preliminary data.</text>
</comment>
<evidence type="ECO:0000313" key="1">
    <source>
        <dbReference type="EMBL" id="MFC3225698.1"/>
    </source>
</evidence>
<accession>A0ABV7KTM8</accession>
<dbReference type="Proteomes" id="UP001595528">
    <property type="component" value="Unassembled WGS sequence"/>
</dbReference>
<organism evidence="1 2">
    <name type="scientific">Marinibaculum pumilum</name>
    <dbReference type="NCBI Taxonomy" id="1766165"/>
    <lineage>
        <taxon>Bacteria</taxon>
        <taxon>Pseudomonadati</taxon>
        <taxon>Pseudomonadota</taxon>
        <taxon>Alphaproteobacteria</taxon>
        <taxon>Rhodospirillales</taxon>
        <taxon>Rhodospirillaceae</taxon>
        <taxon>Marinibaculum</taxon>
    </lineage>
</organism>
<name>A0ABV7KTM8_9PROT</name>
<evidence type="ECO:0008006" key="3">
    <source>
        <dbReference type="Google" id="ProtNLM"/>
    </source>
</evidence>
<dbReference type="InterPro" id="IPR012349">
    <property type="entry name" value="Split_barrel_FMN-bd"/>
</dbReference>
<dbReference type="Gene3D" id="2.30.110.10">
    <property type="entry name" value="Electron Transport, Fmn-binding Protein, Chain A"/>
    <property type="match status" value="1"/>
</dbReference>
<evidence type="ECO:0000313" key="2">
    <source>
        <dbReference type="Proteomes" id="UP001595528"/>
    </source>
</evidence>
<protein>
    <recommendedName>
        <fullName evidence="3">Pyridoxamine 5'-phosphate oxidase putative domain-containing protein</fullName>
    </recommendedName>
</protein>
<dbReference type="SUPFAM" id="SSF50475">
    <property type="entry name" value="FMN-binding split barrel"/>
    <property type="match status" value="1"/>
</dbReference>